<dbReference type="GO" id="GO:0004040">
    <property type="term" value="F:amidase activity"/>
    <property type="evidence" value="ECO:0007669"/>
    <property type="project" value="InterPro"/>
</dbReference>
<dbReference type="InterPro" id="IPR006311">
    <property type="entry name" value="TAT_signal"/>
</dbReference>
<feature type="signal peptide" evidence="3">
    <location>
        <begin position="1"/>
        <end position="48"/>
    </location>
</feature>
<dbReference type="InterPro" id="IPR002477">
    <property type="entry name" value="Peptidoglycan-bd-like"/>
</dbReference>
<dbReference type="SMART" id="SM00047">
    <property type="entry name" value="LYZ2"/>
    <property type="match status" value="1"/>
</dbReference>
<dbReference type="SUPFAM" id="SSF47090">
    <property type="entry name" value="PGBD-like"/>
    <property type="match status" value="1"/>
</dbReference>
<dbReference type="Pfam" id="PF01832">
    <property type="entry name" value="Glucosaminidase"/>
    <property type="match status" value="1"/>
</dbReference>
<organism evidence="5 6">
    <name type="scientific">Auraticoccus cholistanensis</name>
    <dbReference type="NCBI Taxonomy" id="2656650"/>
    <lineage>
        <taxon>Bacteria</taxon>
        <taxon>Bacillati</taxon>
        <taxon>Actinomycetota</taxon>
        <taxon>Actinomycetes</taxon>
        <taxon>Propionibacteriales</taxon>
        <taxon>Propionibacteriaceae</taxon>
        <taxon>Auraticoccus</taxon>
    </lineage>
</organism>
<dbReference type="Gene3D" id="1.10.101.10">
    <property type="entry name" value="PGBD-like superfamily/PGBD"/>
    <property type="match status" value="1"/>
</dbReference>
<keyword evidence="6" id="KW-1185">Reference proteome</keyword>
<name>A0A6A9V1D7_9ACTN</name>
<sequence length="282" mass="29612">MPEPHTPEPRTPSSQTARGPVRALTRRVLAVLATAALACGLLAAPAPAARALAPADFLARYADDAQAGEREHGVPTSVALAQAALESGWGESTLTRDGNAFFGIKCGTDNGPYATGCVQKQTTECDASGCYPVVAEFRAYASHADSFRDHGHFLRSRERYAAAFALSDDPDQFIREVHAAGYATDPAYSDKIIGLMQQYDLYRYDLGSGGGEAPSRPTLREGDTGTAVRDLQTLLNAAGGHGLDVDGIFGPATTAAVRDHQSRHGLVVDGVVGPATWGSLEG</sequence>
<dbReference type="PANTHER" id="PTHR33308:SF9">
    <property type="entry name" value="PEPTIDOGLYCAN HYDROLASE FLGJ"/>
    <property type="match status" value="1"/>
</dbReference>
<keyword evidence="1" id="KW-0378">Hydrolase</keyword>
<dbReference type="AlphaFoldDB" id="A0A6A9V1D7"/>
<evidence type="ECO:0000256" key="2">
    <source>
        <dbReference type="SAM" id="MobiDB-lite"/>
    </source>
</evidence>
<evidence type="ECO:0000313" key="5">
    <source>
        <dbReference type="EMBL" id="MVA77219.1"/>
    </source>
</evidence>
<dbReference type="PROSITE" id="PS51318">
    <property type="entry name" value="TAT"/>
    <property type="match status" value="1"/>
</dbReference>
<dbReference type="PANTHER" id="PTHR33308">
    <property type="entry name" value="PEPTIDOGLYCAN HYDROLASE FLGJ"/>
    <property type="match status" value="1"/>
</dbReference>
<dbReference type="PRINTS" id="PR01002">
    <property type="entry name" value="FLGFLGJ"/>
</dbReference>
<accession>A0A6A9V1D7</accession>
<feature type="region of interest" description="Disordered" evidence="2">
    <location>
        <begin position="1"/>
        <end position="20"/>
    </location>
</feature>
<keyword evidence="3" id="KW-0732">Signal</keyword>
<comment type="caution">
    <text evidence="5">The sequence shown here is derived from an EMBL/GenBank/DDBJ whole genome shotgun (WGS) entry which is preliminary data.</text>
</comment>
<evidence type="ECO:0000259" key="4">
    <source>
        <dbReference type="SMART" id="SM00047"/>
    </source>
</evidence>
<dbReference type="InterPro" id="IPR002901">
    <property type="entry name" value="MGlyc_endo_b_GlcNAc-like_dom"/>
</dbReference>
<dbReference type="InterPro" id="IPR051056">
    <property type="entry name" value="Glycosyl_Hydrolase_73"/>
</dbReference>
<evidence type="ECO:0000256" key="1">
    <source>
        <dbReference type="ARBA" id="ARBA00022801"/>
    </source>
</evidence>
<protein>
    <recommendedName>
        <fullName evidence="4">Mannosyl-glycoprotein endo-beta-N-acetylglucosamidase-like domain-containing protein</fullName>
    </recommendedName>
</protein>
<reference evidence="5 6" key="1">
    <citation type="submission" date="2019-12" db="EMBL/GenBank/DDBJ databases">
        <title>Auraticoccus cholistani sp. nov., an actinomycete isolated from soil of Cholistan desert.</title>
        <authorList>
            <person name="Cheema M.T."/>
        </authorList>
    </citation>
    <scope>NUCLEOTIDE SEQUENCE [LARGE SCALE GENOMIC DNA]</scope>
    <source>
        <strain evidence="5 6">F435</strain>
    </source>
</reference>
<dbReference type="EMBL" id="WPCU01000010">
    <property type="protein sequence ID" value="MVA77219.1"/>
    <property type="molecule type" value="Genomic_DNA"/>
</dbReference>
<dbReference type="InterPro" id="IPR036366">
    <property type="entry name" value="PGBDSf"/>
</dbReference>
<proteinExistence type="predicted"/>
<dbReference type="Proteomes" id="UP000435304">
    <property type="component" value="Unassembled WGS sequence"/>
</dbReference>
<feature type="domain" description="Mannosyl-glycoprotein endo-beta-N-acetylglucosamidase-like" evidence="4">
    <location>
        <begin position="45"/>
        <end position="205"/>
    </location>
</feature>
<dbReference type="Gene3D" id="1.10.530.10">
    <property type="match status" value="1"/>
</dbReference>
<feature type="chain" id="PRO_5039070123" description="Mannosyl-glycoprotein endo-beta-N-acetylglucosamidase-like domain-containing protein" evidence="3">
    <location>
        <begin position="49"/>
        <end position="282"/>
    </location>
</feature>
<evidence type="ECO:0000256" key="3">
    <source>
        <dbReference type="SAM" id="SignalP"/>
    </source>
</evidence>
<gene>
    <name evidence="5" type="ORF">GC722_14475</name>
</gene>
<dbReference type="Pfam" id="PF01471">
    <property type="entry name" value="PG_binding_1"/>
    <property type="match status" value="1"/>
</dbReference>
<dbReference type="InterPro" id="IPR036365">
    <property type="entry name" value="PGBD-like_sf"/>
</dbReference>
<evidence type="ECO:0000313" key="6">
    <source>
        <dbReference type="Proteomes" id="UP000435304"/>
    </source>
</evidence>